<reference evidence="2 3" key="1">
    <citation type="submission" date="2019-09" db="EMBL/GenBank/DDBJ databases">
        <title>Genome Sequences of Streptomyces kaniharaensis ATCC 21070.</title>
        <authorList>
            <person name="Zhu W."/>
            <person name="De Crecy-Lagard V."/>
            <person name="Richards N.G."/>
        </authorList>
    </citation>
    <scope>NUCLEOTIDE SEQUENCE [LARGE SCALE GENOMIC DNA]</scope>
    <source>
        <strain evidence="2 3">SF-557</strain>
    </source>
</reference>
<evidence type="ECO:0000313" key="2">
    <source>
        <dbReference type="EMBL" id="MQS15960.1"/>
    </source>
</evidence>
<accession>A0A6N7KWR9</accession>
<dbReference type="InterPro" id="IPR036390">
    <property type="entry name" value="WH_DNA-bd_sf"/>
</dbReference>
<evidence type="ECO:0000313" key="3">
    <source>
        <dbReference type="Proteomes" id="UP000450000"/>
    </source>
</evidence>
<keyword evidence="3" id="KW-1185">Reference proteome</keyword>
<feature type="region of interest" description="Disordered" evidence="1">
    <location>
        <begin position="249"/>
        <end position="296"/>
    </location>
</feature>
<proteinExistence type="predicted"/>
<evidence type="ECO:0000256" key="1">
    <source>
        <dbReference type="SAM" id="MobiDB-lite"/>
    </source>
</evidence>
<feature type="compositionally biased region" description="Basic residues" evidence="1">
    <location>
        <begin position="165"/>
        <end position="186"/>
    </location>
</feature>
<name>A0A6N7KWR9_9ACTN</name>
<dbReference type="Proteomes" id="UP000450000">
    <property type="component" value="Unassembled WGS sequence"/>
</dbReference>
<dbReference type="AlphaFoldDB" id="A0A6N7KWR9"/>
<comment type="caution">
    <text evidence="2">The sequence shown here is derived from an EMBL/GenBank/DDBJ whole genome shotgun (WGS) entry which is preliminary data.</text>
</comment>
<feature type="region of interest" description="Disordered" evidence="1">
    <location>
        <begin position="165"/>
        <end position="231"/>
    </location>
</feature>
<dbReference type="SUPFAM" id="SSF46785">
    <property type="entry name" value="Winged helix' DNA-binding domain"/>
    <property type="match status" value="1"/>
</dbReference>
<dbReference type="EMBL" id="WBOF01000002">
    <property type="protein sequence ID" value="MQS15960.1"/>
    <property type="molecule type" value="Genomic_DNA"/>
</dbReference>
<dbReference type="OrthoDB" id="4067054at2"/>
<dbReference type="Pfam" id="PF13814">
    <property type="entry name" value="Replic_Relax"/>
    <property type="match status" value="1"/>
</dbReference>
<feature type="compositionally biased region" description="Basic and acidic residues" evidence="1">
    <location>
        <begin position="202"/>
        <end position="213"/>
    </location>
</feature>
<gene>
    <name evidence="2" type="ORF">F7Q99_27830</name>
</gene>
<organism evidence="2 3">
    <name type="scientific">Streptomyces kaniharaensis</name>
    <dbReference type="NCBI Taxonomy" id="212423"/>
    <lineage>
        <taxon>Bacteria</taxon>
        <taxon>Bacillati</taxon>
        <taxon>Actinomycetota</taxon>
        <taxon>Actinomycetes</taxon>
        <taxon>Kitasatosporales</taxon>
        <taxon>Streptomycetaceae</taxon>
        <taxon>Streptomyces</taxon>
    </lineage>
</organism>
<sequence>MWGELRASIRCSPPPGRWAPTFEEPVMAMPPEIDPQVVAALFQFRMATAEQLRVLHTPDSRPELMRRRLRRLKGEGLVEDVVLPQAGRLRAWFLTERGARIADRFPELVGVASPPLPEDKTEARLRVGHILAVTRTQAAFVAGARKAGDECRPLDFLPEVYQLRRRPRRRHHPRRPAALHDRRRRPGAAPGIRRGRPRHHGQREARVEADRLRPLPRTPPHPGASAAHNRRAERGAGLTAALHALPQAAVRPGRHRRARRPAAHPRSPGHRRCPPARWHGVGKASGQRRALGPGSTLVGRRAPAGWLAPLPWIEVRPAGCGGRAAKAYRPVGGPSSR</sequence>
<dbReference type="InterPro" id="IPR025855">
    <property type="entry name" value="Replic_Relax"/>
</dbReference>
<feature type="compositionally biased region" description="Basic residues" evidence="1">
    <location>
        <begin position="252"/>
        <end position="274"/>
    </location>
</feature>
<protein>
    <submittedName>
        <fullName evidence="2">Uncharacterized protein</fullName>
    </submittedName>
</protein>